<dbReference type="PANTHER" id="PTHR43350">
    <property type="entry name" value="NAD-DEPENDENT ALCOHOL DEHYDROGENASE"/>
    <property type="match status" value="1"/>
</dbReference>
<dbReference type="PANTHER" id="PTHR43350:SF19">
    <property type="entry name" value="D-GULOSIDE 3-DEHYDROGENASE"/>
    <property type="match status" value="1"/>
</dbReference>
<dbReference type="Proteomes" id="UP000525652">
    <property type="component" value="Unassembled WGS sequence"/>
</dbReference>
<dbReference type="InterPro" id="IPR013149">
    <property type="entry name" value="ADH-like_C"/>
</dbReference>
<keyword evidence="3" id="KW-0479">Metal-binding</keyword>
<organism evidence="8 9">
    <name type="scientific">Puniceicoccus vermicola</name>
    <dbReference type="NCBI Taxonomy" id="388746"/>
    <lineage>
        <taxon>Bacteria</taxon>
        <taxon>Pseudomonadati</taxon>
        <taxon>Verrucomicrobiota</taxon>
        <taxon>Opitutia</taxon>
        <taxon>Puniceicoccales</taxon>
        <taxon>Puniceicoccaceae</taxon>
        <taxon>Puniceicoccus</taxon>
    </lineage>
</organism>
<dbReference type="RefSeq" id="WP_185694076.1">
    <property type="nucleotide sequence ID" value="NZ_JACHVA010000126.1"/>
</dbReference>
<evidence type="ECO:0000313" key="9">
    <source>
        <dbReference type="Proteomes" id="UP000525652"/>
    </source>
</evidence>
<comment type="caution">
    <text evidence="8">The sequence shown here is derived from an EMBL/GenBank/DDBJ whole genome shotgun (WGS) entry which is preliminary data.</text>
</comment>
<gene>
    <name evidence="8" type="ORF">H5P30_16830</name>
</gene>
<dbReference type="GO" id="GO:0046872">
    <property type="term" value="F:metal ion binding"/>
    <property type="evidence" value="ECO:0007669"/>
    <property type="project" value="UniProtKB-KW"/>
</dbReference>
<dbReference type="CDD" id="cd08255">
    <property type="entry name" value="2-desacetyl-2-hydroxyethyl_bacteriochlorophyllide_like"/>
    <property type="match status" value="1"/>
</dbReference>
<evidence type="ECO:0000259" key="7">
    <source>
        <dbReference type="Pfam" id="PF08240"/>
    </source>
</evidence>
<reference evidence="8 9" key="1">
    <citation type="submission" date="2020-07" db="EMBL/GenBank/DDBJ databases">
        <authorList>
            <person name="Feng X."/>
        </authorList>
    </citation>
    <scope>NUCLEOTIDE SEQUENCE [LARGE SCALE GENOMIC DNA]</scope>
    <source>
        <strain evidence="8 9">JCM14086</strain>
    </source>
</reference>
<accession>A0A7X1B2Z0</accession>
<evidence type="ECO:0000256" key="3">
    <source>
        <dbReference type="ARBA" id="ARBA00022723"/>
    </source>
</evidence>
<keyword evidence="5" id="KW-0560">Oxidoreductase</keyword>
<comment type="cofactor">
    <cofactor evidence="1">
        <name>Zn(2+)</name>
        <dbReference type="ChEBI" id="CHEBI:29105"/>
    </cofactor>
</comment>
<feature type="domain" description="Alcohol dehydrogenase-like C-terminal" evidence="6">
    <location>
        <begin position="166"/>
        <end position="275"/>
    </location>
</feature>
<dbReference type="Pfam" id="PF08240">
    <property type="entry name" value="ADH_N"/>
    <property type="match status" value="1"/>
</dbReference>
<evidence type="ECO:0000259" key="6">
    <source>
        <dbReference type="Pfam" id="PF00107"/>
    </source>
</evidence>
<dbReference type="Gene3D" id="3.90.180.10">
    <property type="entry name" value="Medium-chain alcohol dehydrogenases, catalytic domain"/>
    <property type="match status" value="1"/>
</dbReference>
<feature type="domain" description="Alcohol dehydrogenase-like N-terminal" evidence="7">
    <location>
        <begin position="26"/>
        <end position="95"/>
    </location>
</feature>
<dbReference type="EMBL" id="JACHVA010000126">
    <property type="protein sequence ID" value="MBC2603450.1"/>
    <property type="molecule type" value="Genomic_DNA"/>
</dbReference>
<evidence type="ECO:0000313" key="8">
    <source>
        <dbReference type="EMBL" id="MBC2603450.1"/>
    </source>
</evidence>
<evidence type="ECO:0000256" key="4">
    <source>
        <dbReference type="ARBA" id="ARBA00022833"/>
    </source>
</evidence>
<dbReference type="Gene3D" id="3.40.50.720">
    <property type="entry name" value="NAD(P)-binding Rossmann-like Domain"/>
    <property type="match status" value="1"/>
</dbReference>
<comment type="similarity">
    <text evidence="2">Belongs to the zinc-containing alcohol dehydrogenase family.</text>
</comment>
<sequence>MKAKALITSAHQKFSLESVELPDPQDNEVLVKTAYSGVSVGTEFALIRNKINWGPYPLITGYMSTGEVESVGSTVTEVKPGDKVFLRMSKARAKRSDGSECSPVAGLHCSHAISEVGGTHGLWKLPENCDLETSSMFVMPAVGYKSVDTSAPQMGETVAVLGCGLIGLGVIAAASMRGCRVIAIDVDPAQLSLAKRFGADITIDSKQQSISEVIKSYCPDGADLVYESTGIPALIQPAIELCRVDGKFIWQGNYGDAPFDFSFIPAHTRRLQMFFPCDEGYLPSRLTVLKHMASGILPWQDTVTHRISPEEAPEVYRSILDGDTSYKGTILNWN</sequence>
<dbReference type="GO" id="GO:0016491">
    <property type="term" value="F:oxidoreductase activity"/>
    <property type="evidence" value="ECO:0007669"/>
    <property type="project" value="UniProtKB-KW"/>
</dbReference>
<dbReference type="Pfam" id="PF00107">
    <property type="entry name" value="ADH_zinc_N"/>
    <property type="match status" value="1"/>
</dbReference>
<evidence type="ECO:0000256" key="1">
    <source>
        <dbReference type="ARBA" id="ARBA00001947"/>
    </source>
</evidence>
<dbReference type="InterPro" id="IPR011032">
    <property type="entry name" value="GroES-like_sf"/>
</dbReference>
<keyword evidence="4" id="KW-0862">Zinc</keyword>
<dbReference type="SUPFAM" id="SSF50129">
    <property type="entry name" value="GroES-like"/>
    <property type="match status" value="1"/>
</dbReference>
<dbReference type="InterPro" id="IPR036291">
    <property type="entry name" value="NAD(P)-bd_dom_sf"/>
</dbReference>
<proteinExistence type="inferred from homology"/>
<name>A0A7X1B2Z0_9BACT</name>
<keyword evidence="9" id="KW-1185">Reference proteome</keyword>
<evidence type="ECO:0000256" key="2">
    <source>
        <dbReference type="ARBA" id="ARBA00008072"/>
    </source>
</evidence>
<dbReference type="InterPro" id="IPR013154">
    <property type="entry name" value="ADH-like_N"/>
</dbReference>
<dbReference type="AlphaFoldDB" id="A0A7X1B2Z0"/>
<evidence type="ECO:0000256" key="5">
    <source>
        <dbReference type="ARBA" id="ARBA00023002"/>
    </source>
</evidence>
<dbReference type="SUPFAM" id="SSF51735">
    <property type="entry name" value="NAD(P)-binding Rossmann-fold domains"/>
    <property type="match status" value="1"/>
</dbReference>
<protein>
    <submittedName>
        <fullName evidence="8">Zinc-binding dehydrogenase</fullName>
    </submittedName>
</protein>